<reference evidence="2" key="1">
    <citation type="journal article" date="2014" name="Mitochondrial DNA">
        <title>The mitochondrial genome of the Vespa bicolor Fabricius (Hymenoptera: Vespidae: Vespinae).</title>
        <authorList>
            <person name="Wei S.J."/>
            <person name="Niu F.F."/>
            <person name="Tan J.L."/>
        </authorList>
    </citation>
    <scope>NUCLEOTIDE SEQUENCE</scope>
</reference>
<protein>
    <submittedName>
        <fullName evidence="2">ATP synthase FO subunit 8</fullName>
    </submittedName>
</protein>
<gene>
    <name evidence="2" type="primary">ATP8</name>
</gene>
<feature type="transmembrane region" description="Helical" evidence="1">
    <location>
        <begin position="12"/>
        <end position="32"/>
    </location>
</feature>
<organism evidence="2">
    <name type="scientific">Vespa bicolor</name>
    <name type="common">Black shield wasp</name>
    <dbReference type="NCBI Taxonomy" id="619325"/>
    <lineage>
        <taxon>Eukaryota</taxon>
        <taxon>Metazoa</taxon>
        <taxon>Ecdysozoa</taxon>
        <taxon>Arthropoda</taxon>
        <taxon>Hexapoda</taxon>
        <taxon>Insecta</taxon>
        <taxon>Pterygota</taxon>
        <taxon>Neoptera</taxon>
        <taxon>Endopterygota</taxon>
        <taxon>Hymenoptera</taxon>
        <taxon>Apocrita</taxon>
        <taxon>Aculeata</taxon>
        <taxon>Vespoidea</taxon>
        <taxon>Vespidae</taxon>
        <taxon>Vespinae</taxon>
        <taxon>Vespa</taxon>
    </lineage>
</organism>
<proteinExistence type="predicted"/>
<sequence length="53" mass="6485">MPQLSPLKWLNLYIIIITMSILIIIKMNFFFLNKINIKKNNQMNKIHQLKWKI</sequence>
<keyword evidence="2" id="KW-0496">Mitochondrion</keyword>
<geneLocation type="mitochondrion" evidence="2"/>
<dbReference type="AlphaFoldDB" id="A0A068LBM0"/>
<name>A0A068LBM0_VESBI</name>
<accession>A0A068LBM0</accession>
<evidence type="ECO:0000256" key="1">
    <source>
        <dbReference type="SAM" id="Phobius"/>
    </source>
</evidence>
<keyword evidence="1" id="KW-0812">Transmembrane</keyword>
<dbReference type="EMBL" id="KJ735511">
    <property type="protein sequence ID" value="AIE42618.1"/>
    <property type="molecule type" value="Genomic_DNA"/>
</dbReference>
<evidence type="ECO:0000313" key="2">
    <source>
        <dbReference type="EMBL" id="AIE42618.1"/>
    </source>
</evidence>
<keyword evidence="1" id="KW-0472">Membrane</keyword>
<keyword evidence="1" id="KW-1133">Transmembrane helix</keyword>